<evidence type="ECO:0000256" key="1">
    <source>
        <dbReference type="ARBA" id="ARBA00010634"/>
    </source>
</evidence>
<comment type="caution">
    <text evidence="5">The sequence shown here is derived from an EMBL/GenBank/DDBJ whole genome shotgun (WGS) entry which is preliminary data.</text>
</comment>
<dbReference type="InterPro" id="IPR007428">
    <property type="entry name" value="MlaA"/>
</dbReference>
<name>A0A843YUZ8_9BURK</name>
<feature type="chain" id="PRO_5032345011" evidence="4">
    <location>
        <begin position="27"/>
        <end position="256"/>
    </location>
</feature>
<dbReference type="GO" id="GO:0016020">
    <property type="term" value="C:membrane"/>
    <property type="evidence" value="ECO:0007669"/>
    <property type="project" value="InterPro"/>
</dbReference>
<keyword evidence="5" id="KW-0449">Lipoprotein</keyword>
<protein>
    <submittedName>
        <fullName evidence="5">VacJ family lipoprotein</fullName>
    </submittedName>
</protein>
<proteinExistence type="inferred from homology"/>
<dbReference type="OrthoDB" id="9785326at2"/>
<feature type="region of interest" description="Disordered" evidence="3">
    <location>
        <begin position="226"/>
        <end position="256"/>
    </location>
</feature>
<reference evidence="5 6" key="1">
    <citation type="submission" date="2019-10" db="EMBL/GenBank/DDBJ databases">
        <title>Glaciimonas soli sp. nov., a psychrophilic bacterium isolated from the forest soil of a high elevation mountain in Taiwan.</title>
        <authorList>
            <person name="Wang L.-T."/>
            <person name="Shieh W.Y."/>
        </authorList>
    </citation>
    <scope>NUCLEOTIDE SEQUENCE [LARGE SCALE GENOMIC DNA]</scope>
    <source>
        <strain evidence="5 6">GS1</strain>
    </source>
</reference>
<dbReference type="PRINTS" id="PR01805">
    <property type="entry name" value="VACJLIPOPROT"/>
</dbReference>
<dbReference type="Proteomes" id="UP000451565">
    <property type="component" value="Unassembled WGS sequence"/>
</dbReference>
<dbReference type="PANTHER" id="PTHR30035">
    <property type="entry name" value="LIPOPROTEIN VACJ-RELATED"/>
    <property type="match status" value="1"/>
</dbReference>
<comment type="similarity">
    <text evidence="1">Belongs to the MlaA family.</text>
</comment>
<keyword evidence="2 4" id="KW-0732">Signal</keyword>
<organism evidence="5 6">
    <name type="scientific">Glaciimonas soli</name>
    <dbReference type="NCBI Taxonomy" id="2590999"/>
    <lineage>
        <taxon>Bacteria</taxon>
        <taxon>Pseudomonadati</taxon>
        <taxon>Pseudomonadota</taxon>
        <taxon>Betaproteobacteria</taxon>
        <taxon>Burkholderiales</taxon>
        <taxon>Oxalobacteraceae</taxon>
        <taxon>Glaciimonas</taxon>
    </lineage>
</organism>
<evidence type="ECO:0000256" key="4">
    <source>
        <dbReference type="SAM" id="SignalP"/>
    </source>
</evidence>
<accession>A0A843YUZ8</accession>
<sequence length="256" mass="27761">MAATTKRTTATRLSLAALFAVLGGCATVTNPSPQDPLEGFNRTMFTVNDKFDQIALKPIATAYRKFLPSFVQTGVHNFFSNIGDVWDSANGYMQGNGTDGTTSLVRFTMNSTLGLGGLIDFASQAGLQKKDKDFGQTLGIWGVGSGPYLVLPLFGPSNIRDAAALPVDIYADPWSYKYPVRWRNTGTVVRLVDKRANLLDATDLIDQIALDKYQFVRDAYIQRRQSQIDGPAKDDGDSSAPAEKAAPADVTPKTPQ</sequence>
<dbReference type="EMBL" id="WINI01000003">
    <property type="protein sequence ID" value="MQR00446.1"/>
    <property type="molecule type" value="Genomic_DNA"/>
</dbReference>
<evidence type="ECO:0000313" key="5">
    <source>
        <dbReference type="EMBL" id="MQR00446.1"/>
    </source>
</evidence>
<feature type="signal peptide" evidence="4">
    <location>
        <begin position="1"/>
        <end position="26"/>
    </location>
</feature>
<keyword evidence="6" id="KW-1185">Reference proteome</keyword>
<dbReference type="GO" id="GO:0120010">
    <property type="term" value="P:intermembrane phospholipid transfer"/>
    <property type="evidence" value="ECO:0007669"/>
    <property type="project" value="TreeGrafter"/>
</dbReference>
<evidence type="ECO:0000256" key="2">
    <source>
        <dbReference type="ARBA" id="ARBA00022729"/>
    </source>
</evidence>
<evidence type="ECO:0000256" key="3">
    <source>
        <dbReference type="SAM" id="MobiDB-lite"/>
    </source>
</evidence>
<gene>
    <name evidence="5" type="ORF">GEV47_07105</name>
</gene>
<dbReference type="Pfam" id="PF04333">
    <property type="entry name" value="MlaA"/>
    <property type="match status" value="1"/>
</dbReference>
<dbReference type="AlphaFoldDB" id="A0A843YUZ8"/>
<dbReference type="PROSITE" id="PS51257">
    <property type="entry name" value="PROKAR_LIPOPROTEIN"/>
    <property type="match status" value="1"/>
</dbReference>
<dbReference type="PANTHER" id="PTHR30035:SF3">
    <property type="entry name" value="INTERMEMBRANE PHOSPHOLIPID TRANSPORT SYSTEM LIPOPROTEIN MLAA"/>
    <property type="match status" value="1"/>
</dbReference>
<evidence type="ECO:0000313" key="6">
    <source>
        <dbReference type="Proteomes" id="UP000451565"/>
    </source>
</evidence>